<evidence type="ECO:0000256" key="1">
    <source>
        <dbReference type="SAM" id="SignalP"/>
    </source>
</evidence>
<gene>
    <name evidence="2" type="ordered locus">Meso_1321</name>
</gene>
<accession>Q11IQ8</accession>
<dbReference type="EMBL" id="CP000390">
    <property type="protein sequence ID" value="ABG62717.1"/>
    <property type="molecule type" value="Genomic_DNA"/>
</dbReference>
<proteinExistence type="predicted"/>
<dbReference type="STRING" id="266779.Meso_1321"/>
<dbReference type="KEGG" id="mes:Meso_1321"/>
<dbReference type="AlphaFoldDB" id="Q11IQ8"/>
<dbReference type="HOGENOM" id="CLU_076038_1_0_5"/>
<dbReference type="InterPro" id="IPR029033">
    <property type="entry name" value="His_PPase_superfam"/>
</dbReference>
<name>Q11IQ8_CHESB</name>
<dbReference type="eggNOG" id="COG2062">
    <property type="taxonomic scope" value="Bacteria"/>
</dbReference>
<feature type="signal peptide" evidence="1">
    <location>
        <begin position="1"/>
        <end position="20"/>
    </location>
</feature>
<protein>
    <submittedName>
        <fullName evidence="2">Putative phosphohistidine phosphatase, SixA</fullName>
    </submittedName>
</protein>
<dbReference type="Pfam" id="PF00300">
    <property type="entry name" value="His_Phos_1"/>
    <property type="match status" value="1"/>
</dbReference>
<sequence precursor="true">MIRTALAVLFLFLASIQAIATEAGWALLRQGGQVVLISHANALGHDEPADFNPASCATRRNLSDQGREQARRMGALFFARAAPIDAVLSSRYCRAYETATLAFGDADIFAALDDFERGSEAEEAQTAEIRERVMGYTGAGNLIMVTHPNVIEAVTGGRARDAEAIIVSRSKERIGVAARIAFN</sequence>
<evidence type="ECO:0000313" key="2">
    <source>
        <dbReference type="EMBL" id="ABG62717.1"/>
    </source>
</evidence>
<dbReference type="OrthoDB" id="2237472at2"/>
<dbReference type="SMART" id="SM00855">
    <property type="entry name" value="PGAM"/>
    <property type="match status" value="1"/>
</dbReference>
<dbReference type="CDD" id="cd07067">
    <property type="entry name" value="HP_PGM_like"/>
    <property type="match status" value="1"/>
</dbReference>
<reference evidence="2" key="1">
    <citation type="submission" date="2006-06" db="EMBL/GenBank/DDBJ databases">
        <title>Complete sequence of chromosome of Chelativorans sp. BNC1.</title>
        <authorList>
            <consortium name="US DOE Joint Genome Institute"/>
            <person name="Copeland A."/>
            <person name="Lucas S."/>
            <person name="Lapidus A."/>
            <person name="Barry K."/>
            <person name="Detter J.C."/>
            <person name="Glavina del Rio T."/>
            <person name="Hammon N."/>
            <person name="Israni S."/>
            <person name="Dalin E."/>
            <person name="Tice H."/>
            <person name="Pitluck S."/>
            <person name="Chertkov O."/>
            <person name="Brettin T."/>
            <person name="Bruce D."/>
            <person name="Han C."/>
            <person name="Tapia R."/>
            <person name="Gilna P."/>
            <person name="Schmutz J."/>
            <person name="Larimer F."/>
            <person name="Land M."/>
            <person name="Hauser L."/>
            <person name="Kyrpides N."/>
            <person name="Mikhailova N."/>
            <person name="Richardson P."/>
        </authorList>
    </citation>
    <scope>NUCLEOTIDE SEQUENCE</scope>
    <source>
        <strain evidence="2">BNC1</strain>
    </source>
</reference>
<organism evidence="2">
    <name type="scientific">Chelativorans sp. (strain BNC1)</name>
    <dbReference type="NCBI Taxonomy" id="266779"/>
    <lineage>
        <taxon>Bacteria</taxon>
        <taxon>Pseudomonadati</taxon>
        <taxon>Pseudomonadota</taxon>
        <taxon>Alphaproteobacteria</taxon>
        <taxon>Hyphomicrobiales</taxon>
        <taxon>Phyllobacteriaceae</taxon>
        <taxon>Chelativorans</taxon>
    </lineage>
</organism>
<feature type="chain" id="PRO_5004180373" evidence="1">
    <location>
        <begin position="21"/>
        <end position="183"/>
    </location>
</feature>
<keyword evidence="1" id="KW-0732">Signal</keyword>
<dbReference type="SUPFAM" id="SSF53254">
    <property type="entry name" value="Phosphoglycerate mutase-like"/>
    <property type="match status" value="1"/>
</dbReference>
<dbReference type="InterPro" id="IPR013078">
    <property type="entry name" value="His_Pase_superF_clade-1"/>
</dbReference>
<dbReference type="Gene3D" id="3.40.50.1240">
    <property type="entry name" value="Phosphoglycerate mutase-like"/>
    <property type="match status" value="1"/>
</dbReference>